<proteinExistence type="predicted"/>
<keyword evidence="2" id="KW-1003">Cell membrane</keyword>
<evidence type="ECO:0000313" key="8">
    <source>
        <dbReference type="RefSeq" id="XP_064072334.1"/>
    </source>
</evidence>
<feature type="transmembrane region" description="Helical" evidence="6">
    <location>
        <begin position="211"/>
        <end position="230"/>
    </location>
</feature>
<dbReference type="GeneID" id="135193504"/>
<evidence type="ECO:0000256" key="6">
    <source>
        <dbReference type="SAM" id="Phobius"/>
    </source>
</evidence>
<keyword evidence="3 6" id="KW-0812">Transmembrane</keyword>
<keyword evidence="5 6" id="KW-0472">Membrane</keyword>
<gene>
    <name evidence="8" type="primary">LOC135193504</name>
</gene>
<accession>A0ABM4AM16</accession>
<dbReference type="Proteomes" id="UP001652626">
    <property type="component" value="Chromosome 11"/>
</dbReference>
<evidence type="ECO:0000256" key="4">
    <source>
        <dbReference type="ARBA" id="ARBA00022989"/>
    </source>
</evidence>
<protein>
    <submittedName>
        <fullName evidence="8">Uncharacterized protein LOC135193504</fullName>
    </submittedName>
</protein>
<feature type="transmembrane region" description="Helical" evidence="6">
    <location>
        <begin position="133"/>
        <end position="154"/>
    </location>
</feature>
<comment type="subcellular location">
    <subcellularLocation>
        <location evidence="1">Cell membrane</location>
        <topology evidence="1">Multi-pass membrane protein</topology>
    </subcellularLocation>
</comment>
<evidence type="ECO:0000313" key="7">
    <source>
        <dbReference type="Proteomes" id="UP001652626"/>
    </source>
</evidence>
<reference evidence="8" key="1">
    <citation type="submission" date="2025-08" db="UniProtKB">
        <authorList>
            <consortium name="RefSeq"/>
        </authorList>
    </citation>
    <scope>IDENTIFICATION</scope>
    <source>
        <tissue evidence="8">Whole body</tissue>
    </source>
</reference>
<evidence type="ECO:0000256" key="5">
    <source>
        <dbReference type="ARBA" id="ARBA00023136"/>
    </source>
</evidence>
<keyword evidence="4 6" id="KW-1133">Transmembrane helix</keyword>
<name>A0ABM4AM16_VANTA</name>
<keyword evidence="7" id="KW-1185">Reference proteome</keyword>
<organism evidence="7 8">
    <name type="scientific">Vanessa tameamea</name>
    <name type="common">Kamehameha butterfly</name>
    <dbReference type="NCBI Taxonomy" id="334116"/>
    <lineage>
        <taxon>Eukaryota</taxon>
        <taxon>Metazoa</taxon>
        <taxon>Ecdysozoa</taxon>
        <taxon>Arthropoda</taxon>
        <taxon>Hexapoda</taxon>
        <taxon>Insecta</taxon>
        <taxon>Pterygota</taxon>
        <taxon>Neoptera</taxon>
        <taxon>Endopterygota</taxon>
        <taxon>Lepidoptera</taxon>
        <taxon>Glossata</taxon>
        <taxon>Ditrysia</taxon>
        <taxon>Papilionoidea</taxon>
        <taxon>Nymphalidae</taxon>
        <taxon>Nymphalinae</taxon>
        <taxon>Vanessa</taxon>
    </lineage>
</organism>
<dbReference type="InterPro" id="IPR013604">
    <property type="entry name" value="7TM_chemorcpt"/>
</dbReference>
<dbReference type="Pfam" id="PF08395">
    <property type="entry name" value="7tm_7"/>
    <property type="match status" value="1"/>
</dbReference>
<evidence type="ECO:0000256" key="3">
    <source>
        <dbReference type="ARBA" id="ARBA00022692"/>
    </source>
</evidence>
<evidence type="ECO:0000256" key="2">
    <source>
        <dbReference type="ARBA" id="ARBA00022475"/>
    </source>
</evidence>
<sequence>MIYYKLLITFIDFERHLEAFAFYVFIKLITDRLDIVNKYLANHSHMKKNCIHFNNKHKANNKNIFYIGTFSDKNTKIITLANVYNVISDAVCLINQIFEIQIFLTIVSTYIFIIITLWESVYLTHTKKLSKSLITTILQCAAELISIGLMSYICETMTLKRNSTRKFINELIMDYDLPQSIRYQAKSFMELMAVQPLEINAFEMFTLNTKLMLKFVSVITTYLIVLLQISNFL</sequence>
<evidence type="ECO:0000256" key="1">
    <source>
        <dbReference type="ARBA" id="ARBA00004651"/>
    </source>
</evidence>
<feature type="transmembrane region" description="Helical" evidence="6">
    <location>
        <begin position="102"/>
        <end position="121"/>
    </location>
</feature>
<dbReference type="RefSeq" id="XP_064072334.1">
    <property type="nucleotide sequence ID" value="XM_064216264.1"/>
</dbReference>